<dbReference type="Gene3D" id="3.40.1740.10">
    <property type="entry name" value="VC0467-like"/>
    <property type="match status" value="1"/>
</dbReference>
<sequence length="186" mass="19688">METPPFLSGQLLLSMPGIGDDRFDRTVIAMCLHDDQGALGLVVNKPMPDLTLHGLLDQLDIAPGAAADVPVLAGGPVEPGRGFVLHEADYAAAGTIQVGSAWAFTSTLDILHAITRGEGPRRWHMLLGYAGWGAGQLDGEMRQHGWHLAPGDAATVWDVAPDRRWERAFALTGVAVANLVATPGRA</sequence>
<dbReference type="AlphaFoldDB" id="A0A255YBC8"/>
<organism evidence="3 4">
    <name type="scientific">Sandarakinorhabdus cyanobacteriorum</name>
    <dbReference type="NCBI Taxonomy" id="1981098"/>
    <lineage>
        <taxon>Bacteria</taxon>
        <taxon>Pseudomonadati</taxon>
        <taxon>Pseudomonadota</taxon>
        <taxon>Alphaproteobacteria</taxon>
        <taxon>Sphingomonadales</taxon>
        <taxon>Sphingosinicellaceae</taxon>
        <taxon>Sandarakinorhabdus</taxon>
    </lineage>
</organism>
<dbReference type="PANTHER" id="PTHR30327">
    <property type="entry name" value="UNCHARACTERIZED PROTEIN YQGE"/>
    <property type="match status" value="1"/>
</dbReference>
<dbReference type="EMBL" id="NOXT01000117">
    <property type="protein sequence ID" value="OYQ26522.1"/>
    <property type="molecule type" value="Genomic_DNA"/>
</dbReference>
<dbReference type="InterPro" id="IPR003774">
    <property type="entry name" value="AlgH-like"/>
</dbReference>
<name>A0A255YBC8_9SPHN</name>
<dbReference type="GO" id="GO:0005829">
    <property type="term" value="C:cytosol"/>
    <property type="evidence" value="ECO:0007669"/>
    <property type="project" value="TreeGrafter"/>
</dbReference>
<protein>
    <recommendedName>
        <fullName evidence="2">UPF0301 protein CHU93_11895</fullName>
    </recommendedName>
</protein>
<evidence type="ECO:0000313" key="3">
    <source>
        <dbReference type="EMBL" id="OYQ26522.1"/>
    </source>
</evidence>
<dbReference type="HAMAP" id="MF_00758">
    <property type="entry name" value="UPF0301"/>
    <property type="match status" value="1"/>
</dbReference>
<dbReference type="PANTHER" id="PTHR30327:SF1">
    <property type="entry name" value="UPF0301 PROTEIN YQGE"/>
    <property type="match status" value="1"/>
</dbReference>
<comment type="caution">
    <text evidence="3">The sequence shown here is derived from an EMBL/GenBank/DDBJ whole genome shotgun (WGS) entry which is preliminary data.</text>
</comment>
<dbReference type="SUPFAM" id="SSF143456">
    <property type="entry name" value="VC0467-like"/>
    <property type="match status" value="1"/>
</dbReference>
<reference evidence="3 4" key="1">
    <citation type="submission" date="2017-07" db="EMBL/GenBank/DDBJ databases">
        <title>Sandarakinorhabdus cyanobacteriorum sp. nov., a novel bacterium isolated from cyanobacterial aggregates in a eutrophic lake.</title>
        <authorList>
            <person name="Cai H."/>
        </authorList>
    </citation>
    <scope>NUCLEOTIDE SEQUENCE [LARGE SCALE GENOMIC DNA]</scope>
    <source>
        <strain evidence="3 4">TH057</strain>
    </source>
</reference>
<dbReference type="Proteomes" id="UP000216991">
    <property type="component" value="Unassembled WGS sequence"/>
</dbReference>
<dbReference type="RefSeq" id="WP_094474375.1">
    <property type="nucleotide sequence ID" value="NZ_NOXT01000117.1"/>
</dbReference>
<dbReference type="OrthoDB" id="9807486at2"/>
<evidence type="ECO:0000313" key="4">
    <source>
        <dbReference type="Proteomes" id="UP000216991"/>
    </source>
</evidence>
<keyword evidence="4" id="KW-1185">Reference proteome</keyword>
<comment type="similarity">
    <text evidence="1 2">Belongs to the UPF0301 (AlgH) family.</text>
</comment>
<proteinExistence type="inferred from homology"/>
<dbReference type="Pfam" id="PF02622">
    <property type="entry name" value="DUF179"/>
    <property type="match status" value="1"/>
</dbReference>
<accession>A0A255YBC8</accession>
<evidence type="ECO:0000256" key="1">
    <source>
        <dbReference type="ARBA" id="ARBA00009600"/>
    </source>
</evidence>
<evidence type="ECO:0000256" key="2">
    <source>
        <dbReference type="HAMAP-Rule" id="MF_00758"/>
    </source>
</evidence>
<gene>
    <name evidence="3" type="ORF">CHU93_11895</name>
</gene>